<protein>
    <submittedName>
        <fullName evidence="1">Uncharacterized protein</fullName>
    </submittedName>
</protein>
<dbReference type="EMBL" id="CAJJDN010000232">
    <property type="protein sequence ID" value="CAD8129602.1"/>
    <property type="molecule type" value="Genomic_DNA"/>
</dbReference>
<comment type="caution">
    <text evidence="1">The sequence shown here is derived from an EMBL/GenBank/DDBJ whole genome shotgun (WGS) entry which is preliminary data.</text>
</comment>
<reference evidence="1" key="1">
    <citation type="submission" date="2021-01" db="EMBL/GenBank/DDBJ databases">
        <authorList>
            <consortium name="Genoscope - CEA"/>
            <person name="William W."/>
        </authorList>
    </citation>
    <scope>NUCLEOTIDE SEQUENCE</scope>
</reference>
<dbReference type="AlphaFoldDB" id="A0A8S1RQN3"/>
<gene>
    <name evidence="1" type="ORF">PSON_ATCC_30995.1.T2320012</name>
</gene>
<name>A0A8S1RQN3_9CILI</name>
<proteinExistence type="predicted"/>
<evidence type="ECO:0000313" key="2">
    <source>
        <dbReference type="Proteomes" id="UP000692954"/>
    </source>
</evidence>
<dbReference type="Proteomes" id="UP000692954">
    <property type="component" value="Unassembled WGS sequence"/>
</dbReference>
<sequence>MNNYTQKETTCFDSEIYDQDIQEYEIDNWDQREFKIMKTNIQILFKQNHKIIYSQDGDLLRVEQISDMSINEQIVKNIEQIKNLKREDIQGDNMKKNSKWIASWDGEILIDVGGYFNEGQKHGLWIELITNYWSRVKVYELGEYLNDRRIGFWEYIYKNNCIGGGSYNNLGQKNGKWIELSDRFLDGSQITYNGQYNMQGQKVNIWDIKYIRNDQQQLLGGRLYDQKEGLKIGNWVELSNSFNMYSQIIYNGEYNLKGNKIGIWNIMLRNKDQFEQIGGGSYDDQQGLKIGKWIDQMIPLTCILKSLLMVNIIRMVKSLVDGILCLKRIINFNNGGGLYEKEGGQKVGQWIEPSDNFKENQQVTYNGEYNMNGKKIARWNIMYNDRIMNTQMQFKEK</sequence>
<dbReference type="PANTHER" id="PTHR33706">
    <property type="entry name" value="MORN VARIANT REPEAT PROTEIN"/>
    <property type="match status" value="1"/>
</dbReference>
<accession>A0A8S1RQN3</accession>
<keyword evidence="2" id="KW-1185">Reference proteome</keyword>
<evidence type="ECO:0000313" key="1">
    <source>
        <dbReference type="EMBL" id="CAD8129602.1"/>
    </source>
</evidence>
<organism evidence="1 2">
    <name type="scientific">Paramecium sonneborni</name>
    <dbReference type="NCBI Taxonomy" id="65129"/>
    <lineage>
        <taxon>Eukaryota</taxon>
        <taxon>Sar</taxon>
        <taxon>Alveolata</taxon>
        <taxon>Ciliophora</taxon>
        <taxon>Intramacronucleata</taxon>
        <taxon>Oligohymenophorea</taxon>
        <taxon>Peniculida</taxon>
        <taxon>Parameciidae</taxon>
        <taxon>Paramecium</taxon>
    </lineage>
</organism>
<dbReference type="PANTHER" id="PTHR33706:SF1">
    <property type="entry name" value="TPR REPEAT PROTEIN"/>
    <property type="match status" value="1"/>
</dbReference>